<feature type="transmembrane region" description="Helical" evidence="1">
    <location>
        <begin position="126"/>
        <end position="145"/>
    </location>
</feature>
<organism evidence="3 4">
    <name type="scientific">Clostridium punense</name>
    <dbReference type="NCBI Taxonomy" id="1054297"/>
    <lineage>
        <taxon>Bacteria</taxon>
        <taxon>Bacillati</taxon>
        <taxon>Bacillota</taxon>
        <taxon>Clostridia</taxon>
        <taxon>Eubacteriales</taxon>
        <taxon>Clostridiaceae</taxon>
        <taxon>Clostridium</taxon>
    </lineage>
</organism>
<dbReference type="EMBL" id="JAGGLL010000035">
    <property type="protein sequence ID" value="MBP2023689.1"/>
    <property type="molecule type" value="Genomic_DNA"/>
</dbReference>
<dbReference type="PANTHER" id="PTHR36834">
    <property type="entry name" value="MEMBRANE PROTEIN-RELATED"/>
    <property type="match status" value="1"/>
</dbReference>
<evidence type="ECO:0000313" key="3">
    <source>
        <dbReference type="EMBL" id="MBP2023689.1"/>
    </source>
</evidence>
<keyword evidence="1" id="KW-0472">Membrane</keyword>
<evidence type="ECO:0000259" key="2">
    <source>
        <dbReference type="Pfam" id="PF04892"/>
    </source>
</evidence>
<feature type="transmembrane region" description="Helical" evidence="1">
    <location>
        <begin position="192"/>
        <end position="216"/>
    </location>
</feature>
<feature type="transmembrane region" description="Helical" evidence="1">
    <location>
        <begin position="6"/>
        <end position="25"/>
    </location>
</feature>
<sequence length="382" mass="44014">MISIPYVFIAGILIVIWSSYRFIVLKKMQKKNMKREIVVNVFFIYFLVVIGLTICKRAMLEFSFYHSFHTNYIPLVETIKMFKNNTMGIGYGFYNVIGNILLFMPLGFFIPLLFQRKNNVRAVAKYGFITSLTIEIIQFFTAINLTDVDDLIFNTLGTILGLGIFNLFNNLVKNTKVEKLIASITSTFHGGLVKLILKPLSIMIGIVTIFSAAMVYNSTMSGDLSNEEIAREVFKYRPNKDFVVEKEVLGYKLFLKDEGTYIDLISVKKVFNNRWDKNGIGSQFEKMRGDYDIRTIHEENSVGVLVYGKNKGASKIEIKFNGKSYVEELKLEKYFIVAFPSFEALDKNTDMYNVFNGKESKDLSIKLYDAQGREYNEMKQRE</sequence>
<dbReference type="Pfam" id="PF04892">
    <property type="entry name" value="VanZ"/>
    <property type="match status" value="1"/>
</dbReference>
<evidence type="ECO:0000256" key="1">
    <source>
        <dbReference type="SAM" id="Phobius"/>
    </source>
</evidence>
<accession>A0ABS4KAP4</accession>
<name>A0ABS4KAP4_9CLOT</name>
<reference evidence="3 4" key="1">
    <citation type="submission" date="2021-03" db="EMBL/GenBank/DDBJ databases">
        <title>Genomic Encyclopedia of Type Strains, Phase IV (KMG-IV): sequencing the most valuable type-strain genomes for metagenomic binning, comparative biology and taxonomic classification.</title>
        <authorList>
            <person name="Goeker M."/>
        </authorList>
    </citation>
    <scope>NUCLEOTIDE SEQUENCE [LARGE SCALE GENOMIC DNA]</scope>
    <source>
        <strain evidence="3 4">DSM 28650</strain>
    </source>
</reference>
<comment type="caution">
    <text evidence="3">The sequence shown here is derived from an EMBL/GenBank/DDBJ whole genome shotgun (WGS) entry which is preliminary data.</text>
</comment>
<dbReference type="Proteomes" id="UP001519308">
    <property type="component" value="Unassembled WGS sequence"/>
</dbReference>
<feature type="domain" description="VanZ-like" evidence="2">
    <location>
        <begin position="42"/>
        <end position="168"/>
    </location>
</feature>
<feature type="transmembrane region" description="Helical" evidence="1">
    <location>
        <begin position="37"/>
        <end position="59"/>
    </location>
</feature>
<dbReference type="RefSeq" id="WP_021284296.1">
    <property type="nucleotide sequence ID" value="NZ_JAGGLL010000035.1"/>
</dbReference>
<protein>
    <submittedName>
        <fullName evidence="3">Glycopeptide antibiotics resistance protein</fullName>
    </submittedName>
</protein>
<proteinExistence type="predicted"/>
<dbReference type="InterPro" id="IPR006976">
    <property type="entry name" value="VanZ-like"/>
</dbReference>
<dbReference type="InterPro" id="IPR053150">
    <property type="entry name" value="Teicoplanin_resist-assoc"/>
</dbReference>
<evidence type="ECO:0000313" key="4">
    <source>
        <dbReference type="Proteomes" id="UP001519308"/>
    </source>
</evidence>
<keyword evidence="4" id="KW-1185">Reference proteome</keyword>
<keyword evidence="1" id="KW-0812">Transmembrane</keyword>
<keyword evidence="1" id="KW-1133">Transmembrane helix</keyword>
<feature type="transmembrane region" description="Helical" evidence="1">
    <location>
        <begin position="151"/>
        <end position="172"/>
    </location>
</feature>
<gene>
    <name evidence="3" type="ORF">J2Z44_003531</name>
</gene>
<feature type="transmembrane region" description="Helical" evidence="1">
    <location>
        <begin position="91"/>
        <end position="114"/>
    </location>
</feature>
<dbReference type="PANTHER" id="PTHR36834:SF2">
    <property type="entry name" value="MEMBRANE PROTEIN"/>
    <property type="match status" value="1"/>
</dbReference>